<dbReference type="GO" id="GO:0003676">
    <property type="term" value="F:nucleic acid binding"/>
    <property type="evidence" value="ECO:0007669"/>
    <property type="project" value="InterPro"/>
</dbReference>
<keyword evidence="4" id="KW-0067">ATP-binding</keyword>
<dbReference type="GO" id="GO:0005524">
    <property type="term" value="F:ATP binding"/>
    <property type="evidence" value="ECO:0007669"/>
    <property type="project" value="UniProtKB-KW"/>
</dbReference>
<keyword evidence="2" id="KW-0378">Hydrolase</keyword>
<dbReference type="EMBL" id="BMNL01000001">
    <property type="protein sequence ID" value="GGP19376.1"/>
    <property type="molecule type" value="Genomic_DNA"/>
</dbReference>
<dbReference type="PROSITE" id="PS51192">
    <property type="entry name" value="HELICASE_ATP_BIND_1"/>
    <property type="match status" value="1"/>
</dbReference>
<proteinExistence type="predicted"/>
<evidence type="ECO:0008006" key="9">
    <source>
        <dbReference type="Google" id="ProtNLM"/>
    </source>
</evidence>
<feature type="domain" description="Helicase C-terminal" evidence="6">
    <location>
        <begin position="213"/>
        <end position="376"/>
    </location>
</feature>
<feature type="domain" description="Helicase ATP-binding" evidence="5">
    <location>
        <begin position="36"/>
        <end position="203"/>
    </location>
</feature>
<reference evidence="7" key="1">
    <citation type="journal article" date="2014" name="Int. J. Syst. Evol. Microbiol.">
        <title>Complete genome sequence of Corynebacterium casei LMG S-19264T (=DSM 44701T), isolated from a smear-ripened cheese.</title>
        <authorList>
            <consortium name="US DOE Joint Genome Institute (JGI-PGF)"/>
            <person name="Walter F."/>
            <person name="Albersmeier A."/>
            <person name="Kalinowski J."/>
            <person name="Ruckert C."/>
        </authorList>
    </citation>
    <scope>NUCLEOTIDE SEQUENCE</scope>
    <source>
        <strain evidence="7">JCM 10088</strain>
    </source>
</reference>
<dbReference type="AlphaFoldDB" id="A0A830GS09"/>
<dbReference type="Proteomes" id="UP000610960">
    <property type="component" value="Unassembled WGS sequence"/>
</dbReference>
<dbReference type="Pfam" id="PF00271">
    <property type="entry name" value="Helicase_C"/>
    <property type="match status" value="1"/>
</dbReference>
<dbReference type="GO" id="GO:0003724">
    <property type="term" value="F:RNA helicase activity"/>
    <property type="evidence" value="ECO:0007669"/>
    <property type="project" value="TreeGrafter"/>
</dbReference>
<keyword evidence="3" id="KW-0347">Helicase</keyword>
<keyword evidence="8" id="KW-1185">Reference proteome</keyword>
<dbReference type="PROSITE" id="PS51194">
    <property type="entry name" value="HELICASE_CTER"/>
    <property type="match status" value="1"/>
</dbReference>
<dbReference type="InterPro" id="IPR011545">
    <property type="entry name" value="DEAD/DEAH_box_helicase_dom"/>
</dbReference>
<evidence type="ECO:0000256" key="1">
    <source>
        <dbReference type="ARBA" id="ARBA00022741"/>
    </source>
</evidence>
<dbReference type="SUPFAM" id="SSF52540">
    <property type="entry name" value="P-loop containing nucleoside triphosphate hydrolases"/>
    <property type="match status" value="1"/>
</dbReference>
<keyword evidence="1" id="KW-0547">Nucleotide-binding</keyword>
<evidence type="ECO:0000259" key="5">
    <source>
        <dbReference type="PROSITE" id="PS51192"/>
    </source>
</evidence>
<protein>
    <recommendedName>
        <fullName evidence="9">DEAD/DEAH box helicase</fullName>
    </recommendedName>
</protein>
<dbReference type="SMART" id="SM00490">
    <property type="entry name" value="HELICc"/>
    <property type="match status" value="1"/>
</dbReference>
<dbReference type="InterPro" id="IPR027417">
    <property type="entry name" value="P-loop_NTPase"/>
</dbReference>
<dbReference type="CDD" id="cd18787">
    <property type="entry name" value="SF2_C_DEAD"/>
    <property type="match status" value="1"/>
</dbReference>
<dbReference type="InterPro" id="IPR044742">
    <property type="entry name" value="DEAD/DEAH_RhlB"/>
</dbReference>
<evidence type="ECO:0000256" key="4">
    <source>
        <dbReference type="ARBA" id="ARBA00022840"/>
    </source>
</evidence>
<gene>
    <name evidence="7" type="ORF">GCM10007981_02810</name>
</gene>
<reference evidence="7" key="2">
    <citation type="submission" date="2020-09" db="EMBL/GenBank/DDBJ databases">
        <authorList>
            <person name="Sun Q."/>
            <person name="Ohkuma M."/>
        </authorList>
    </citation>
    <scope>NUCLEOTIDE SEQUENCE</scope>
    <source>
        <strain evidence="7">JCM 10088</strain>
    </source>
</reference>
<name>A0A830GS09_9CREN</name>
<dbReference type="GO" id="GO:0140097">
    <property type="term" value="F:catalytic activity, acting on DNA"/>
    <property type="evidence" value="ECO:0007669"/>
    <property type="project" value="UniProtKB-ARBA"/>
</dbReference>
<evidence type="ECO:0000256" key="2">
    <source>
        <dbReference type="ARBA" id="ARBA00022801"/>
    </source>
</evidence>
<evidence type="ECO:0000259" key="6">
    <source>
        <dbReference type="PROSITE" id="PS51194"/>
    </source>
</evidence>
<dbReference type="GO" id="GO:0016787">
    <property type="term" value="F:hydrolase activity"/>
    <property type="evidence" value="ECO:0007669"/>
    <property type="project" value="UniProtKB-KW"/>
</dbReference>
<organism evidence="7 8">
    <name type="scientific">Thermocladium modestius</name>
    <dbReference type="NCBI Taxonomy" id="62609"/>
    <lineage>
        <taxon>Archaea</taxon>
        <taxon>Thermoproteota</taxon>
        <taxon>Thermoprotei</taxon>
        <taxon>Thermoproteales</taxon>
        <taxon>Thermoproteaceae</taxon>
        <taxon>Thermocladium</taxon>
    </lineage>
</organism>
<comment type="caution">
    <text evidence="7">The sequence shown here is derived from an EMBL/GenBank/DDBJ whole genome shotgun (WGS) entry which is preliminary data.</text>
</comment>
<evidence type="ECO:0000313" key="7">
    <source>
        <dbReference type="EMBL" id="GGP19376.1"/>
    </source>
</evidence>
<dbReference type="InterPro" id="IPR014001">
    <property type="entry name" value="Helicase_ATP-bd"/>
</dbReference>
<dbReference type="SMART" id="SM00487">
    <property type="entry name" value="DEXDc"/>
    <property type="match status" value="1"/>
</dbReference>
<dbReference type="PANTHER" id="PTHR47959:SF1">
    <property type="entry name" value="ATP-DEPENDENT RNA HELICASE DBPA"/>
    <property type="match status" value="1"/>
</dbReference>
<dbReference type="InterPro" id="IPR050079">
    <property type="entry name" value="DEAD_box_RNA_helicase"/>
</dbReference>
<dbReference type="RefSeq" id="WP_229657616.1">
    <property type="nucleotide sequence ID" value="NZ_BMNL01000001.1"/>
</dbReference>
<dbReference type="Gene3D" id="3.40.50.300">
    <property type="entry name" value="P-loop containing nucleotide triphosphate hydrolases"/>
    <property type="match status" value="2"/>
</dbReference>
<accession>A0A830GS09</accession>
<sequence>MVKFDGKMFQSLRSELANALLDAGFKEPTEIQSASLPRLMRGGDAVLRARTGSGKTAAYLLPIMNSVEGRTGEVLVLAPTRELIRQIADQFDAFNKYLGYGKVLVYGGVGYQGQERGLRSATFIFATPGRMLDMVRRGSVDLGRVRFLVIDEVDRMLDMGFIDDVKTILSLSANRRQTVMASATVPPEVKSLIKSFMPGAAFIGVGDEYDVPQIEQVVYVVSGDWDEKMDLVVKEINGKTIIFTNTRKRADALHRQLRRRLSGVFYTHGGVDQRVRERVMDEFRERGKVLIATDLVSRGIDILDVNTIINFDVPQDPETYIHRIGRTARLNRGGRAVTLATDDDVDIVIRAAQMTKTRPVINRISHGGPRVMRAKSREWS</sequence>
<dbReference type="CDD" id="cd00268">
    <property type="entry name" value="DEADc"/>
    <property type="match status" value="1"/>
</dbReference>
<dbReference type="InterPro" id="IPR001650">
    <property type="entry name" value="Helicase_C-like"/>
</dbReference>
<dbReference type="PANTHER" id="PTHR47959">
    <property type="entry name" value="ATP-DEPENDENT RNA HELICASE RHLE-RELATED"/>
    <property type="match status" value="1"/>
</dbReference>
<dbReference type="GO" id="GO:0005829">
    <property type="term" value="C:cytosol"/>
    <property type="evidence" value="ECO:0007669"/>
    <property type="project" value="TreeGrafter"/>
</dbReference>
<dbReference type="Pfam" id="PF00270">
    <property type="entry name" value="DEAD"/>
    <property type="match status" value="1"/>
</dbReference>
<evidence type="ECO:0000256" key="3">
    <source>
        <dbReference type="ARBA" id="ARBA00022806"/>
    </source>
</evidence>
<evidence type="ECO:0000313" key="8">
    <source>
        <dbReference type="Proteomes" id="UP000610960"/>
    </source>
</evidence>